<proteinExistence type="predicted"/>
<dbReference type="Pfam" id="PF00431">
    <property type="entry name" value="CUB"/>
    <property type="match status" value="1"/>
</dbReference>
<dbReference type="Gene3D" id="2.60.120.290">
    <property type="entry name" value="Spermadhesin, CUB domain"/>
    <property type="match status" value="1"/>
</dbReference>
<evidence type="ECO:0000313" key="5">
    <source>
        <dbReference type="EMBL" id="CAG9759727.1"/>
    </source>
</evidence>
<keyword evidence="2" id="KW-1015">Disulfide bond</keyword>
<gene>
    <name evidence="5" type="ORF">CEUTPL_LOCUS469</name>
</gene>
<keyword evidence="1" id="KW-0677">Repeat</keyword>
<evidence type="ECO:0000256" key="2">
    <source>
        <dbReference type="ARBA" id="ARBA00023157"/>
    </source>
</evidence>
<name>A0A9N9MBN0_9CUCU</name>
<dbReference type="SUPFAM" id="SSF49854">
    <property type="entry name" value="Spermadhesin, CUB domain"/>
    <property type="match status" value="1"/>
</dbReference>
<dbReference type="InterPro" id="IPR035914">
    <property type="entry name" value="Sperma_CUB_dom_sf"/>
</dbReference>
<dbReference type="InterPro" id="IPR000859">
    <property type="entry name" value="CUB_dom"/>
</dbReference>
<dbReference type="Proteomes" id="UP001152799">
    <property type="component" value="Chromosome 1"/>
</dbReference>
<keyword evidence="6" id="KW-1185">Reference proteome</keyword>
<sequence length="193" mass="21605">MAIQVGENNSTGLQLFKACGFRLPSPVFTNTNKLYIHMYNSQKSTSYFKYNFLYLSSENGKGCGGKMFNYMGKFSSPLYPNLYRKDIECTWNVMVPKGYNVAFKFTDFNIGGVCLQNKVVVETNTGGVETESSFCAEGFGEITNSIALFYPEVEIVALNDIELSPEFMIESIIDFCVGRNELQPRGVLAENAE</sequence>
<dbReference type="EMBL" id="OU892277">
    <property type="protein sequence ID" value="CAG9759727.1"/>
    <property type="molecule type" value="Genomic_DNA"/>
</dbReference>
<dbReference type="PANTHER" id="PTHR24251">
    <property type="entry name" value="OVOCHYMASE-RELATED"/>
    <property type="match status" value="1"/>
</dbReference>
<dbReference type="AlphaFoldDB" id="A0A9N9MBN0"/>
<dbReference type="PROSITE" id="PS01180">
    <property type="entry name" value="CUB"/>
    <property type="match status" value="1"/>
</dbReference>
<dbReference type="CDD" id="cd00041">
    <property type="entry name" value="CUB"/>
    <property type="match status" value="1"/>
</dbReference>
<dbReference type="OrthoDB" id="10009301at2759"/>
<evidence type="ECO:0000256" key="1">
    <source>
        <dbReference type="ARBA" id="ARBA00022737"/>
    </source>
</evidence>
<evidence type="ECO:0000313" key="6">
    <source>
        <dbReference type="Proteomes" id="UP001152799"/>
    </source>
</evidence>
<organism evidence="5 6">
    <name type="scientific">Ceutorhynchus assimilis</name>
    <name type="common">cabbage seed weevil</name>
    <dbReference type="NCBI Taxonomy" id="467358"/>
    <lineage>
        <taxon>Eukaryota</taxon>
        <taxon>Metazoa</taxon>
        <taxon>Ecdysozoa</taxon>
        <taxon>Arthropoda</taxon>
        <taxon>Hexapoda</taxon>
        <taxon>Insecta</taxon>
        <taxon>Pterygota</taxon>
        <taxon>Neoptera</taxon>
        <taxon>Endopterygota</taxon>
        <taxon>Coleoptera</taxon>
        <taxon>Polyphaga</taxon>
        <taxon>Cucujiformia</taxon>
        <taxon>Curculionidae</taxon>
        <taxon>Ceutorhynchinae</taxon>
        <taxon>Ceutorhynchus</taxon>
    </lineage>
</organism>
<evidence type="ECO:0000256" key="3">
    <source>
        <dbReference type="PROSITE-ProRule" id="PRU00059"/>
    </source>
</evidence>
<evidence type="ECO:0000259" key="4">
    <source>
        <dbReference type="PROSITE" id="PS01180"/>
    </source>
</evidence>
<accession>A0A9N9MBN0</accession>
<feature type="domain" description="CUB" evidence="4">
    <location>
        <begin position="63"/>
        <end position="135"/>
    </location>
</feature>
<protein>
    <recommendedName>
        <fullName evidence="4">CUB domain-containing protein</fullName>
    </recommendedName>
</protein>
<reference evidence="5" key="1">
    <citation type="submission" date="2022-01" db="EMBL/GenBank/DDBJ databases">
        <authorList>
            <person name="King R."/>
        </authorList>
    </citation>
    <scope>NUCLEOTIDE SEQUENCE</scope>
</reference>
<comment type="caution">
    <text evidence="3">Lacks conserved residue(s) required for the propagation of feature annotation.</text>
</comment>